<gene>
    <name evidence="8" type="ORF">CXB51_032314</name>
</gene>
<dbReference type="Proteomes" id="UP000701853">
    <property type="component" value="Chromosome 12"/>
</dbReference>
<evidence type="ECO:0000256" key="4">
    <source>
        <dbReference type="ARBA" id="ARBA00022801"/>
    </source>
</evidence>
<keyword evidence="9" id="KW-1185">Reference proteome</keyword>
<dbReference type="InterPro" id="IPR000490">
    <property type="entry name" value="Glyco_hydro_17"/>
</dbReference>
<organism evidence="8 9">
    <name type="scientific">Gossypium anomalum</name>
    <dbReference type="NCBI Taxonomy" id="47600"/>
    <lineage>
        <taxon>Eukaryota</taxon>
        <taxon>Viridiplantae</taxon>
        <taxon>Streptophyta</taxon>
        <taxon>Embryophyta</taxon>
        <taxon>Tracheophyta</taxon>
        <taxon>Spermatophyta</taxon>
        <taxon>Magnoliopsida</taxon>
        <taxon>eudicotyledons</taxon>
        <taxon>Gunneridae</taxon>
        <taxon>Pentapetalae</taxon>
        <taxon>rosids</taxon>
        <taxon>malvids</taxon>
        <taxon>Malvales</taxon>
        <taxon>Malvaceae</taxon>
        <taxon>Malvoideae</taxon>
        <taxon>Gossypium</taxon>
    </lineage>
</organism>
<proteinExistence type="inferred from homology"/>
<evidence type="ECO:0000256" key="2">
    <source>
        <dbReference type="ARBA" id="ARBA00008773"/>
    </source>
</evidence>
<protein>
    <recommendedName>
        <fullName evidence="3">glucan endo-1,3-beta-D-glucosidase</fullName>
        <ecNumber evidence="3">3.2.1.39</ecNumber>
    </recommendedName>
</protein>
<evidence type="ECO:0000256" key="7">
    <source>
        <dbReference type="SAM" id="SignalP"/>
    </source>
</evidence>
<keyword evidence="5" id="KW-0326">Glycosidase</keyword>
<evidence type="ECO:0000313" key="9">
    <source>
        <dbReference type="Proteomes" id="UP000701853"/>
    </source>
</evidence>
<dbReference type="Pfam" id="PF00332">
    <property type="entry name" value="Glyco_hydro_17"/>
    <property type="match status" value="2"/>
</dbReference>
<accession>A0A8J6CLQ3</accession>
<dbReference type="SUPFAM" id="SSF51445">
    <property type="entry name" value="(Trans)glycosidases"/>
    <property type="match status" value="1"/>
</dbReference>
<dbReference type="AlphaFoldDB" id="A0A8J6CLQ3"/>
<keyword evidence="4" id="KW-0378">Hydrolase</keyword>
<name>A0A8J6CLQ3_9ROSI</name>
<dbReference type="Gene3D" id="3.20.20.80">
    <property type="entry name" value="Glycosidases"/>
    <property type="match status" value="2"/>
</dbReference>
<evidence type="ECO:0000256" key="3">
    <source>
        <dbReference type="ARBA" id="ARBA00012780"/>
    </source>
</evidence>
<sequence>MLITITIRDLLFPVSFLLLLPCEAVAATLGICYGRVANNLPPTSEVINILKTNGISNVRIFDPDPFTLQSFSGTRVNLMTGVPNEVLPSLASGTPASAVQWLQTNIFAHIVPSQIRYIAVGNEVLFKDSLYSPYLVPAIVNLYQALKMLNLDGTIKLSSPQAASVLSVSYPPSLGAFDPSLRAVLRPLLSFLHETKSPFMVNVYPYFSYTSTSLDAVVHAMEKEGFAEVEVVVSETGWPKGGGEAASVENALAYNENVVRRVVGNVGTPRRPGVGIEVYLFDLFDENGKGGDECERHFGIFGLDGVKAYDLRFNSEN</sequence>
<comment type="similarity">
    <text evidence="2 6">Belongs to the glycosyl hydrolase 17 family.</text>
</comment>
<evidence type="ECO:0000256" key="6">
    <source>
        <dbReference type="RuleBase" id="RU004335"/>
    </source>
</evidence>
<dbReference type="InterPro" id="IPR017853">
    <property type="entry name" value="GH"/>
</dbReference>
<reference evidence="8 9" key="1">
    <citation type="journal article" date="2021" name="bioRxiv">
        <title>The Gossypium anomalum genome as a resource for cotton improvement and evolutionary analysis of hybrid incompatibility.</title>
        <authorList>
            <person name="Grover C.E."/>
            <person name="Yuan D."/>
            <person name="Arick M.A."/>
            <person name="Miller E.R."/>
            <person name="Hu G."/>
            <person name="Peterson D.G."/>
            <person name="Wendel J.F."/>
            <person name="Udall J.A."/>
        </authorList>
    </citation>
    <scope>NUCLEOTIDE SEQUENCE [LARGE SCALE GENOMIC DNA]</scope>
    <source>
        <strain evidence="8">JFW-Udall</strain>
        <tissue evidence="8">Leaf</tissue>
    </source>
</reference>
<dbReference type="OrthoDB" id="941679at2759"/>
<evidence type="ECO:0000313" key="8">
    <source>
        <dbReference type="EMBL" id="KAG8475461.1"/>
    </source>
</evidence>
<feature type="chain" id="PRO_5035180426" description="glucan endo-1,3-beta-D-glucosidase" evidence="7">
    <location>
        <begin position="27"/>
        <end position="317"/>
    </location>
</feature>
<dbReference type="GO" id="GO:0042973">
    <property type="term" value="F:glucan endo-1,3-beta-D-glucosidase activity"/>
    <property type="evidence" value="ECO:0007669"/>
    <property type="project" value="UniProtKB-EC"/>
</dbReference>
<comment type="caution">
    <text evidence="8">The sequence shown here is derived from an EMBL/GenBank/DDBJ whole genome shotgun (WGS) entry which is preliminary data.</text>
</comment>
<dbReference type="EMBL" id="JAHUZN010000012">
    <property type="protein sequence ID" value="KAG8475461.1"/>
    <property type="molecule type" value="Genomic_DNA"/>
</dbReference>
<feature type="signal peptide" evidence="7">
    <location>
        <begin position="1"/>
        <end position="26"/>
    </location>
</feature>
<evidence type="ECO:0000256" key="1">
    <source>
        <dbReference type="ARBA" id="ARBA00000382"/>
    </source>
</evidence>
<dbReference type="GO" id="GO:0005975">
    <property type="term" value="P:carbohydrate metabolic process"/>
    <property type="evidence" value="ECO:0007669"/>
    <property type="project" value="InterPro"/>
</dbReference>
<dbReference type="PANTHER" id="PTHR32227">
    <property type="entry name" value="GLUCAN ENDO-1,3-BETA-GLUCOSIDASE BG1-RELATED-RELATED"/>
    <property type="match status" value="1"/>
</dbReference>
<dbReference type="EC" id="3.2.1.39" evidence="3"/>
<keyword evidence="7" id="KW-0732">Signal</keyword>
<dbReference type="InterPro" id="IPR044965">
    <property type="entry name" value="Glyco_hydro_17_plant"/>
</dbReference>
<evidence type="ECO:0000256" key="5">
    <source>
        <dbReference type="ARBA" id="ARBA00023295"/>
    </source>
</evidence>
<comment type="catalytic activity">
    <reaction evidence="1">
        <text>Hydrolysis of (1-&gt;3)-beta-D-glucosidic linkages in (1-&gt;3)-beta-D-glucans.</text>
        <dbReference type="EC" id="3.2.1.39"/>
    </reaction>
</comment>